<feature type="chain" id="PRO_5047438922" description="Secreted protein" evidence="1">
    <location>
        <begin position="39"/>
        <end position="141"/>
    </location>
</feature>
<evidence type="ECO:0000256" key="1">
    <source>
        <dbReference type="SAM" id="SignalP"/>
    </source>
</evidence>
<reference evidence="2 3" key="1">
    <citation type="submission" date="2020-02" db="EMBL/GenBank/DDBJ databases">
        <title>Whole genome shotgun sequence of Streptomyces diastaticus subsp. diastaticus NBRC 13412.</title>
        <authorList>
            <person name="Ichikawa N."/>
            <person name="Komaki H."/>
            <person name="Tamura T."/>
        </authorList>
    </citation>
    <scope>NUCLEOTIDE SEQUENCE [LARGE SCALE GENOMIC DNA]</scope>
    <source>
        <strain evidence="2 3">NBRC 13412</strain>
    </source>
</reference>
<sequence>MRLTEASRKRLLTTGRSAASATAFAVVLLAAGSTMSWAAESRAASRDAVSEGGGGRVTFYSYGDKIEVCDTATDAQGPYGVYKYYKSEASPIQGRHNQTRGNGACNTWDHDFAEGKTILIRKCQDLPVLPDTCLPWKTGIV</sequence>
<gene>
    <name evidence="2" type="ORF">Sdia_60190</name>
</gene>
<comment type="caution">
    <text evidence="2">The sequence shown here is derived from an EMBL/GenBank/DDBJ whole genome shotgun (WGS) entry which is preliminary data.</text>
</comment>
<dbReference type="Proteomes" id="UP000472710">
    <property type="component" value="Unassembled WGS sequence"/>
</dbReference>
<proteinExistence type="predicted"/>
<evidence type="ECO:0000313" key="3">
    <source>
        <dbReference type="Proteomes" id="UP000472710"/>
    </source>
</evidence>
<evidence type="ECO:0008006" key="4">
    <source>
        <dbReference type="Google" id="ProtNLM"/>
    </source>
</evidence>
<dbReference type="EMBL" id="BLLN01000006">
    <property type="protein sequence ID" value="GFH75251.1"/>
    <property type="molecule type" value="Genomic_DNA"/>
</dbReference>
<feature type="signal peptide" evidence="1">
    <location>
        <begin position="1"/>
        <end position="38"/>
    </location>
</feature>
<keyword evidence="3" id="KW-1185">Reference proteome</keyword>
<protein>
    <recommendedName>
        <fullName evidence="4">Secreted protein</fullName>
    </recommendedName>
</protein>
<organism evidence="2 3">
    <name type="scientific">Streptomyces diastaticus subsp. diastaticus</name>
    <dbReference type="NCBI Taxonomy" id="68040"/>
    <lineage>
        <taxon>Bacteria</taxon>
        <taxon>Bacillati</taxon>
        <taxon>Actinomycetota</taxon>
        <taxon>Actinomycetes</taxon>
        <taxon>Kitasatosporales</taxon>
        <taxon>Streptomycetaceae</taxon>
        <taxon>Streptomyces</taxon>
        <taxon>Streptomyces diastaticus group</taxon>
    </lineage>
</organism>
<evidence type="ECO:0000313" key="2">
    <source>
        <dbReference type="EMBL" id="GFH75251.1"/>
    </source>
</evidence>
<accession>A0ABQ1CYQ9</accession>
<keyword evidence="1" id="KW-0732">Signal</keyword>
<name>A0ABQ1CYQ9_STRDI</name>